<keyword evidence="8" id="KW-1185">Reference proteome</keyword>
<evidence type="ECO:0000256" key="3">
    <source>
        <dbReference type="ARBA" id="ARBA00022670"/>
    </source>
</evidence>
<dbReference type="RefSeq" id="WP_213494982.1">
    <property type="nucleotide sequence ID" value="NZ_CP074694.1"/>
</dbReference>
<dbReference type="GO" id="GO:0008239">
    <property type="term" value="F:dipeptidyl-peptidase activity"/>
    <property type="evidence" value="ECO:0007669"/>
    <property type="project" value="UniProtKB-UniRule"/>
</dbReference>
<sequence length="699" mass="77734">MKFTLGFFLLVLCVLGRRAVVHGDEGMWLYSNPPKKLLKEKYGFDKPEAWYEHVQKSSVRFNSGGSGSFVSEDGLVMTNHHVGAGDLQKVSDEKHNYLKDGFYAKTQADEIKCKGLELNVLQSMSDVTAKIEAAVTKDMSPLDAVKARNAVIEQIKAANSDKEKNIRADVVTLYAGGQYHLYIYKKYTDIRIVFAPEQQAAFFGGDPDNFEYPRYDLDMTFFRVYENDKPIKCQNYLKWSAAGSKEGELVFVSGHPGRTNRQNTVAELEYLRDTGYPFGLQRLNRMEVAMTSWSQRTEENARRAREDLFGVQNSRKARIGGLGGLLDPKLLGRKVDQEAQLKSFIAGSSDPMVKAAGPAFETIAKAEKKRAEILKENTFYEGGGAFSSHLFGIARTLLRAAEEKAKPAGTRLREYEDSSIKSLELGLFSDEEIYDDFEILTLTDSLTFYATTFGGNDEMVQKVLAGKSPRDRAYELISGSKLKDPAVRKKIYEGGKAAIDASTDPMIALAKLVDARSRAVRKVFETEVDEPKRQAYAAIAKARYAKDGASTYPDATFTLRLAFGTVKGYTQDGKKIPAFTDIGGLYKWSAEHKNKEPFDLPARWVERKDKLDLKTPFNFVCTADIIGGNSGSPVINQAGEVVGLIFDGNIQSLVLDFIFDEEVARAVSVDSRAMIEALNKVYDAQDVATELTTGKKPVK</sequence>
<evidence type="ECO:0000256" key="6">
    <source>
        <dbReference type="RuleBase" id="RU366067"/>
    </source>
</evidence>
<reference evidence="7" key="1">
    <citation type="submission" date="2021-05" db="EMBL/GenBank/DDBJ databases">
        <title>Complete genome sequence of the cellulolytic planctomycete Telmatocola sphagniphila SP2T and characterization of the first cellulase from planctomycetes.</title>
        <authorList>
            <person name="Rakitin A.L."/>
            <person name="Beletsky A.V."/>
            <person name="Naumoff D.G."/>
            <person name="Kulichevskaya I.S."/>
            <person name="Mardanov A.V."/>
            <person name="Ravin N.V."/>
            <person name="Dedysh S.N."/>
        </authorList>
    </citation>
    <scope>NUCLEOTIDE SEQUENCE</scope>
    <source>
        <strain evidence="7">SP2T</strain>
    </source>
</reference>
<dbReference type="Proteomes" id="UP000676194">
    <property type="component" value="Chromosome"/>
</dbReference>
<evidence type="ECO:0000256" key="1">
    <source>
        <dbReference type="ARBA" id="ARBA00010491"/>
    </source>
</evidence>
<keyword evidence="4" id="KW-0732">Signal</keyword>
<dbReference type="InterPro" id="IPR009003">
    <property type="entry name" value="Peptidase_S1_PA"/>
</dbReference>
<dbReference type="AlphaFoldDB" id="A0A8E6B4S0"/>
<dbReference type="InterPro" id="IPR043504">
    <property type="entry name" value="Peptidase_S1_PA_chymotrypsin"/>
</dbReference>
<gene>
    <name evidence="7" type="ORF">KIH39_19950</name>
</gene>
<keyword evidence="3 6" id="KW-0645">Protease</keyword>
<dbReference type="PANTHER" id="PTHR38469">
    <property type="entry name" value="PERIPLASMIC PEPTIDASE SUBFAMILY S1B"/>
    <property type="match status" value="1"/>
</dbReference>
<protein>
    <recommendedName>
        <fullName evidence="6">Dipeptidyl-peptidase</fullName>
        <ecNumber evidence="6">3.4.14.-</ecNumber>
    </recommendedName>
</protein>
<name>A0A8E6B4S0_9BACT</name>
<evidence type="ECO:0000256" key="2">
    <source>
        <dbReference type="ARBA" id="ARBA00022438"/>
    </source>
</evidence>
<dbReference type="InterPro" id="IPR019500">
    <property type="entry name" value="Pep_S46"/>
</dbReference>
<organism evidence="7 8">
    <name type="scientific">Telmatocola sphagniphila</name>
    <dbReference type="NCBI Taxonomy" id="1123043"/>
    <lineage>
        <taxon>Bacteria</taxon>
        <taxon>Pseudomonadati</taxon>
        <taxon>Planctomycetota</taxon>
        <taxon>Planctomycetia</taxon>
        <taxon>Gemmatales</taxon>
        <taxon>Gemmataceae</taxon>
    </lineage>
</organism>
<evidence type="ECO:0000256" key="5">
    <source>
        <dbReference type="ARBA" id="ARBA00022801"/>
    </source>
</evidence>
<dbReference type="SUPFAM" id="SSF50494">
    <property type="entry name" value="Trypsin-like serine proteases"/>
    <property type="match status" value="1"/>
</dbReference>
<dbReference type="Gene3D" id="2.40.10.10">
    <property type="entry name" value="Trypsin-like serine proteases"/>
    <property type="match status" value="2"/>
</dbReference>
<proteinExistence type="inferred from homology"/>
<evidence type="ECO:0000256" key="4">
    <source>
        <dbReference type="ARBA" id="ARBA00022729"/>
    </source>
</evidence>
<evidence type="ECO:0000313" key="7">
    <source>
        <dbReference type="EMBL" id="QVL31101.1"/>
    </source>
</evidence>
<dbReference type="EMBL" id="CP074694">
    <property type="protein sequence ID" value="QVL31101.1"/>
    <property type="molecule type" value="Genomic_DNA"/>
</dbReference>
<keyword evidence="2 6" id="KW-0031">Aminopeptidase</keyword>
<evidence type="ECO:0000313" key="8">
    <source>
        <dbReference type="Proteomes" id="UP000676194"/>
    </source>
</evidence>
<dbReference type="PANTHER" id="PTHR38469:SF1">
    <property type="entry name" value="PERIPLASMIC PEPTIDASE SUBFAMILY S1B"/>
    <property type="match status" value="1"/>
</dbReference>
<keyword evidence="5 6" id="KW-0378">Hydrolase</keyword>
<dbReference type="GO" id="GO:0070009">
    <property type="term" value="F:serine-type aminopeptidase activity"/>
    <property type="evidence" value="ECO:0007669"/>
    <property type="project" value="UniProtKB-UniRule"/>
</dbReference>
<dbReference type="GO" id="GO:0006508">
    <property type="term" value="P:proteolysis"/>
    <property type="evidence" value="ECO:0007669"/>
    <property type="project" value="UniProtKB-KW"/>
</dbReference>
<comment type="similarity">
    <text evidence="1 6">Belongs to the peptidase S46 family.</text>
</comment>
<accession>A0A8E6B4S0</accession>
<dbReference type="Pfam" id="PF10459">
    <property type="entry name" value="Peptidase_S46"/>
    <property type="match status" value="1"/>
</dbReference>
<comment type="function">
    <text evidence="6">Catalyzes the removal of dipeptides from the N-terminus of oligopeptides.</text>
</comment>
<dbReference type="EC" id="3.4.14.-" evidence="6"/>
<keyword evidence="6" id="KW-0720">Serine protease</keyword>
<dbReference type="GO" id="GO:0043171">
    <property type="term" value="P:peptide catabolic process"/>
    <property type="evidence" value="ECO:0007669"/>
    <property type="project" value="UniProtKB-UniRule"/>
</dbReference>
<dbReference type="KEGG" id="tsph:KIH39_19950"/>